<keyword evidence="3" id="KW-1185">Reference proteome</keyword>
<dbReference type="Proteomes" id="UP001519311">
    <property type="component" value="Unassembled WGS sequence"/>
</dbReference>
<protein>
    <submittedName>
        <fullName evidence="2">NAD(P)H dehydrogenase (Quinone)</fullName>
        <ecNumber evidence="2">1.6.5.2</ecNumber>
    </submittedName>
</protein>
<comment type="caution">
    <text evidence="2">The sequence shown here is derived from an EMBL/GenBank/DDBJ whole genome shotgun (WGS) entry which is preliminary data.</text>
</comment>
<organism evidence="2 3">
    <name type="scientific">Streptomyces clavifer</name>
    <dbReference type="NCBI Taxonomy" id="68188"/>
    <lineage>
        <taxon>Bacteria</taxon>
        <taxon>Bacillati</taxon>
        <taxon>Actinomycetota</taxon>
        <taxon>Actinomycetes</taxon>
        <taxon>Kitasatosporales</taxon>
        <taxon>Streptomycetaceae</taxon>
        <taxon>Streptomyces</taxon>
    </lineage>
</organism>
<dbReference type="EMBL" id="JAGINS010000001">
    <property type="protein sequence ID" value="MBP2360612.1"/>
    <property type="molecule type" value="Genomic_DNA"/>
</dbReference>
<keyword evidence="2" id="KW-0560">Oxidoreductase</keyword>
<evidence type="ECO:0000259" key="1">
    <source>
        <dbReference type="PROSITE" id="PS50902"/>
    </source>
</evidence>
<dbReference type="PROSITE" id="PS50902">
    <property type="entry name" value="FLAVODOXIN_LIKE"/>
    <property type="match status" value="1"/>
</dbReference>
<feature type="domain" description="Flavodoxin-like" evidence="1">
    <location>
        <begin position="7"/>
        <end position="51"/>
    </location>
</feature>
<dbReference type="GO" id="GO:0003955">
    <property type="term" value="F:NAD(P)H dehydrogenase (quinone) activity"/>
    <property type="evidence" value="ECO:0007669"/>
    <property type="project" value="UniProtKB-EC"/>
</dbReference>
<dbReference type="InterPro" id="IPR029039">
    <property type="entry name" value="Flavoprotein-like_sf"/>
</dbReference>
<dbReference type="InterPro" id="IPR008254">
    <property type="entry name" value="Flavodoxin/NO_synth"/>
</dbReference>
<evidence type="ECO:0000313" key="3">
    <source>
        <dbReference type="Proteomes" id="UP001519311"/>
    </source>
</evidence>
<evidence type="ECO:0000313" key="2">
    <source>
        <dbReference type="EMBL" id="MBP2360612.1"/>
    </source>
</evidence>
<dbReference type="Gene3D" id="3.40.50.360">
    <property type="match status" value="1"/>
</dbReference>
<accession>A0ABS4V9N5</accession>
<gene>
    <name evidence="2" type="ORF">JOF59_003012</name>
</gene>
<sequence>MPVSVNVAVVHYSSTGTISTIAEAMAKDAEKAGERVVKFARAVKAGLAAEN</sequence>
<name>A0ABS4V9N5_9ACTN</name>
<dbReference type="EC" id="1.6.5.2" evidence="2"/>
<reference evidence="2 3" key="1">
    <citation type="submission" date="2021-03" db="EMBL/GenBank/DDBJ databases">
        <title>Sequencing the genomes of 1000 actinobacteria strains.</title>
        <authorList>
            <person name="Klenk H.-P."/>
        </authorList>
    </citation>
    <scope>NUCLEOTIDE SEQUENCE [LARGE SCALE GENOMIC DNA]</scope>
    <source>
        <strain evidence="2 3">DSM 40843</strain>
    </source>
</reference>
<proteinExistence type="predicted"/>